<keyword evidence="2" id="KW-1185">Reference proteome</keyword>
<gene>
    <name evidence="1" type="ORF">L3X38_025914</name>
</gene>
<reference evidence="1 2" key="1">
    <citation type="journal article" date="2022" name="G3 (Bethesda)">
        <title>Whole-genome sequence and methylome profiling of the almond [Prunus dulcis (Mill.) D.A. Webb] cultivar 'Nonpareil'.</title>
        <authorList>
            <person name="D'Amico-Willman K.M."/>
            <person name="Ouma W.Z."/>
            <person name="Meulia T."/>
            <person name="Sideli G.M."/>
            <person name="Gradziel T.M."/>
            <person name="Fresnedo-Ramirez J."/>
        </authorList>
    </citation>
    <scope>NUCLEOTIDE SEQUENCE [LARGE SCALE GENOMIC DNA]</scope>
    <source>
        <strain evidence="1">Clone GOH B32 T37-40</strain>
    </source>
</reference>
<comment type="caution">
    <text evidence="1">The sequence shown here is derived from an EMBL/GenBank/DDBJ whole genome shotgun (WGS) entry which is preliminary data.</text>
</comment>
<proteinExistence type="predicted"/>
<protein>
    <submittedName>
        <fullName evidence="1">Uncharacterized protein</fullName>
    </submittedName>
</protein>
<name>A0AAD4W2M2_PRUDU</name>
<dbReference type="EMBL" id="JAJFAZ020000004">
    <property type="protein sequence ID" value="KAI5335780.1"/>
    <property type="molecule type" value="Genomic_DNA"/>
</dbReference>
<sequence length="83" mass="9454">MNNLISLWNTIWALDFDLVVDPDTLSRMMPQIHQIALVKPHLVPACNHLKQRRSPQFKALRLLTCQSETGSHKATYSRVASSL</sequence>
<evidence type="ECO:0000313" key="2">
    <source>
        <dbReference type="Proteomes" id="UP001054821"/>
    </source>
</evidence>
<dbReference type="AlphaFoldDB" id="A0AAD4W2M2"/>
<evidence type="ECO:0000313" key="1">
    <source>
        <dbReference type="EMBL" id="KAI5335780.1"/>
    </source>
</evidence>
<accession>A0AAD4W2M2</accession>
<dbReference type="Proteomes" id="UP001054821">
    <property type="component" value="Chromosome 4"/>
</dbReference>
<organism evidence="1 2">
    <name type="scientific">Prunus dulcis</name>
    <name type="common">Almond</name>
    <name type="synonym">Amygdalus dulcis</name>
    <dbReference type="NCBI Taxonomy" id="3755"/>
    <lineage>
        <taxon>Eukaryota</taxon>
        <taxon>Viridiplantae</taxon>
        <taxon>Streptophyta</taxon>
        <taxon>Embryophyta</taxon>
        <taxon>Tracheophyta</taxon>
        <taxon>Spermatophyta</taxon>
        <taxon>Magnoliopsida</taxon>
        <taxon>eudicotyledons</taxon>
        <taxon>Gunneridae</taxon>
        <taxon>Pentapetalae</taxon>
        <taxon>rosids</taxon>
        <taxon>fabids</taxon>
        <taxon>Rosales</taxon>
        <taxon>Rosaceae</taxon>
        <taxon>Amygdaloideae</taxon>
        <taxon>Amygdaleae</taxon>
        <taxon>Prunus</taxon>
    </lineage>
</organism>